<evidence type="ECO:0000259" key="2">
    <source>
        <dbReference type="Pfam" id="PF01575"/>
    </source>
</evidence>
<reference evidence="3 4" key="2">
    <citation type="journal article" date="2010" name="Stand. Genomic Sci.">
        <title>Complete genome sequence of Gordonia bronchialis type strain (3410).</title>
        <authorList>
            <person name="Ivanova N."/>
            <person name="Sikorski J."/>
            <person name="Jando M."/>
            <person name="Lapidus A."/>
            <person name="Nolan M."/>
            <person name="Lucas S."/>
            <person name="Del Rio T.G."/>
            <person name="Tice H."/>
            <person name="Copeland A."/>
            <person name="Cheng J.F."/>
            <person name="Chen F."/>
            <person name="Bruce D."/>
            <person name="Goodwin L."/>
            <person name="Pitluck S."/>
            <person name="Mavromatis K."/>
            <person name="Ovchinnikova G."/>
            <person name="Pati A."/>
            <person name="Chen A."/>
            <person name="Palaniappan K."/>
            <person name="Land M."/>
            <person name="Hauser L."/>
            <person name="Chang Y.J."/>
            <person name="Jeffries C.D."/>
            <person name="Chain P."/>
            <person name="Saunders E."/>
            <person name="Han C."/>
            <person name="Detter J.C."/>
            <person name="Brettin T."/>
            <person name="Rohde M."/>
            <person name="Goker M."/>
            <person name="Bristow J."/>
            <person name="Eisen J.A."/>
            <person name="Markowitz V."/>
            <person name="Hugenholtz P."/>
            <person name="Klenk H.P."/>
            <person name="Kyrpides N.C."/>
        </authorList>
    </citation>
    <scope>NUCLEOTIDE SEQUENCE [LARGE SCALE GENOMIC DNA]</scope>
    <source>
        <strain evidence="4">ATCC 25592 / DSM 43247 / BCRC 13721 / JCM 3198 / KCTC 3076 / NBRC 16047 / NCTC 10667</strain>
    </source>
</reference>
<reference evidence="4" key="1">
    <citation type="submission" date="2009-10" db="EMBL/GenBank/DDBJ databases">
        <title>The complete chromosome of Gordonia bronchialis DSM 43247.</title>
        <authorList>
            <consortium name="US DOE Joint Genome Institute (JGI-PGF)"/>
            <person name="Lucas S."/>
            <person name="Copeland A."/>
            <person name="Lapidus A."/>
            <person name="Glavina del Rio T."/>
            <person name="Dalin E."/>
            <person name="Tice H."/>
            <person name="Bruce D."/>
            <person name="Goodwin L."/>
            <person name="Pitluck S."/>
            <person name="Kyrpides N."/>
            <person name="Mavromatis K."/>
            <person name="Ivanova N."/>
            <person name="Ovchinnikova G."/>
            <person name="Saunders E."/>
            <person name="Brettin T."/>
            <person name="Detter J.C."/>
            <person name="Han C."/>
            <person name="Larimer F."/>
            <person name="Land M."/>
            <person name="Hauser L."/>
            <person name="Markowitz V."/>
            <person name="Cheng J.-F."/>
            <person name="Hugenholtz P."/>
            <person name="Woyke T."/>
            <person name="Wu D."/>
            <person name="Jando M."/>
            <person name="Schneider S."/>
            <person name="Goeker M."/>
            <person name="Klenk H.-P."/>
            <person name="Eisen J.A."/>
        </authorList>
    </citation>
    <scope>NUCLEOTIDE SEQUENCE [LARGE SCALE GENOMIC DNA]</scope>
    <source>
        <strain evidence="4">ATCC 25592 / DSM 43247 / BCRC 13721 / JCM 3198 / KCTC 3076 / NBRC 16047 / NCTC 10667</strain>
    </source>
</reference>
<evidence type="ECO:0000313" key="3">
    <source>
        <dbReference type="EMBL" id="ACY20190.1"/>
    </source>
</evidence>
<dbReference type="KEGG" id="gbr:Gbro_0877"/>
<gene>
    <name evidence="3" type="ordered locus">Gbro_0877</name>
</gene>
<dbReference type="eggNOG" id="COG2030">
    <property type="taxonomic scope" value="Bacteria"/>
</dbReference>
<dbReference type="STRING" id="526226.Gbro_0877"/>
<dbReference type="InterPro" id="IPR002539">
    <property type="entry name" value="MaoC-like_dom"/>
</dbReference>
<dbReference type="PANTHER" id="PTHR43664:SF1">
    <property type="entry name" value="BETA-METHYLMALYL-COA DEHYDRATASE"/>
    <property type="match status" value="1"/>
</dbReference>
<dbReference type="EMBL" id="CP001802">
    <property type="protein sequence ID" value="ACY20190.1"/>
    <property type="molecule type" value="Genomic_DNA"/>
</dbReference>
<comment type="similarity">
    <text evidence="1">Belongs to the enoyl-CoA hydratase/isomerase family.</text>
</comment>
<dbReference type="Pfam" id="PF01575">
    <property type="entry name" value="MaoC_dehydratas"/>
    <property type="match status" value="1"/>
</dbReference>
<sequence length="148" mass="15963">MSGVYADDLEVGRVYQLDSYTLTEDEIVEFAKTWDPQIFHVDKAAAEAGAYGGLIASGLHTLSIYQRLAVAGSFGEWNVIAGKRFSDVQFLRPVRPGDTLTGTLVIDAVDIDPRGRALVTTTAELVNDRGAAVLSVTVDAYVRTRPTG</sequence>
<proteinExistence type="inferred from homology"/>
<feature type="domain" description="MaoC-like" evidence="2">
    <location>
        <begin position="11"/>
        <end position="108"/>
    </location>
</feature>
<dbReference type="InterPro" id="IPR052342">
    <property type="entry name" value="MCH/BMMD"/>
</dbReference>
<protein>
    <submittedName>
        <fullName evidence="3">MaoC domain protein dehydratase</fullName>
    </submittedName>
</protein>
<name>D0L3J1_GORB4</name>
<dbReference type="OrthoDB" id="9797938at2"/>
<dbReference type="HOGENOM" id="CLU_094876_1_0_11"/>
<dbReference type="InterPro" id="IPR029069">
    <property type="entry name" value="HotDog_dom_sf"/>
</dbReference>
<evidence type="ECO:0000256" key="1">
    <source>
        <dbReference type="ARBA" id="ARBA00005254"/>
    </source>
</evidence>
<keyword evidence="4" id="KW-1185">Reference proteome</keyword>
<dbReference type="PANTHER" id="PTHR43664">
    <property type="entry name" value="MONOAMINE OXIDASE-RELATED"/>
    <property type="match status" value="1"/>
</dbReference>
<evidence type="ECO:0000313" key="4">
    <source>
        <dbReference type="Proteomes" id="UP000001219"/>
    </source>
</evidence>
<dbReference type="SUPFAM" id="SSF54637">
    <property type="entry name" value="Thioesterase/thiol ester dehydrase-isomerase"/>
    <property type="match status" value="1"/>
</dbReference>
<organism evidence="3 4">
    <name type="scientific">Gordonia bronchialis (strain ATCC 25592 / DSM 43247 / BCRC 13721 / JCM 3198 / KCTC 3076 / NBRC 16047 / NCTC 10667)</name>
    <name type="common">Rhodococcus bronchialis</name>
    <dbReference type="NCBI Taxonomy" id="526226"/>
    <lineage>
        <taxon>Bacteria</taxon>
        <taxon>Bacillati</taxon>
        <taxon>Actinomycetota</taxon>
        <taxon>Actinomycetes</taxon>
        <taxon>Mycobacteriales</taxon>
        <taxon>Gordoniaceae</taxon>
        <taxon>Gordonia</taxon>
    </lineage>
</organism>
<dbReference type="RefSeq" id="WP_012832770.1">
    <property type="nucleotide sequence ID" value="NC_013441.1"/>
</dbReference>
<dbReference type="Proteomes" id="UP000001219">
    <property type="component" value="Chromosome"/>
</dbReference>
<dbReference type="Gene3D" id="3.10.129.10">
    <property type="entry name" value="Hotdog Thioesterase"/>
    <property type="match status" value="1"/>
</dbReference>
<dbReference type="AlphaFoldDB" id="D0L3J1"/>
<accession>D0L3J1</accession>